<proteinExistence type="predicted"/>
<feature type="coiled-coil region" evidence="4">
    <location>
        <begin position="173"/>
        <end position="359"/>
    </location>
</feature>
<feature type="coiled-coil region" evidence="4">
    <location>
        <begin position="565"/>
        <end position="632"/>
    </location>
</feature>
<comment type="caution">
    <text evidence="9">The sequence shown here is derived from an EMBL/GenBank/DDBJ whole genome shotgun (WGS) entry which is preliminary data.</text>
</comment>
<dbReference type="Pfam" id="PF07926">
    <property type="entry name" value="TPR_MLP1_2"/>
    <property type="match status" value="1"/>
</dbReference>
<dbReference type="PANTHER" id="PTHR18898:SF2">
    <property type="entry name" value="NUCLEOPROTEIN TPR"/>
    <property type="match status" value="1"/>
</dbReference>
<comment type="subcellular location">
    <subcellularLocation>
        <location evidence="1">Nucleus</location>
    </subcellularLocation>
</comment>
<dbReference type="GO" id="GO:0005643">
    <property type="term" value="C:nuclear pore"/>
    <property type="evidence" value="ECO:0007669"/>
    <property type="project" value="TreeGrafter"/>
</dbReference>
<feature type="coiled-coil region" evidence="4">
    <location>
        <begin position="777"/>
        <end position="1209"/>
    </location>
</feature>
<feature type="coiled-coil region" evidence="4">
    <location>
        <begin position="1546"/>
        <end position="1601"/>
    </location>
</feature>
<feature type="region of interest" description="Disordered" evidence="5">
    <location>
        <begin position="1719"/>
        <end position="1751"/>
    </location>
</feature>
<evidence type="ECO:0000313" key="9">
    <source>
        <dbReference type="EMBL" id="SPO04746.1"/>
    </source>
</evidence>
<feature type="compositionally biased region" description="Basic and acidic residues" evidence="5">
    <location>
        <begin position="1676"/>
        <end position="1705"/>
    </location>
</feature>
<evidence type="ECO:0000256" key="2">
    <source>
        <dbReference type="ARBA" id="ARBA00023054"/>
    </source>
</evidence>
<dbReference type="Pfam" id="PF25785">
    <property type="entry name" value="TPR"/>
    <property type="match status" value="1"/>
</dbReference>
<evidence type="ECO:0000256" key="1">
    <source>
        <dbReference type="ARBA" id="ARBA00004123"/>
    </source>
</evidence>
<feature type="compositionally biased region" description="Pro residues" evidence="5">
    <location>
        <begin position="1977"/>
        <end position="1987"/>
    </location>
</feature>
<gene>
    <name evidence="9" type="ORF">DNG_07431</name>
</gene>
<evidence type="ECO:0000256" key="3">
    <source>
        <dbReference type="ARBA" id="ARBA00023242"/>
    </source>
</evidence>
<feature type="coiled-coil region" evidence="4">
    <location>
        <begin position="416"/>
        <end position="492"/>
    </location>
</feature>
<feature type="compositionally biased region" description="Pro residues" evidence="5">
    <location>
        <begin position="1919"/>
        <end position="1928"/>
    </location>
</feature>
<feature type="compositionally biased region" description="Low complexity" evidence="5">
    <location>
        <begin position="1881"/>
        <end position="1907"/>
    </location>
</feature>
<feature type="compositionally biased region" description="Low complexity" evidence="5">
    <location>
        <begin position="2007"/>
        <end position="2023"/>
    </location>
</feature>
<keyword evidence="3" id="KW-0539">Nucleus</keyword>
<organism evidence="9 10">
    <name type="scientific">Cephalotrichum gorgonifer</name>
    <dbReference type="NCBI Taxonomy" id="2041049"/>
    <lineage>
        <taxon>Eukaryota</taxon>
        <taxon>Fungi</taxon>
        <taxon>Dikarya</taxon>
        <taxon>Ascomycota</taxon>
        <taxon>Pezizomycotina</taxon>
        <taxon>Sordariomycetes</taxon>
        <taxon>Hypocreomycetidae</taxon>
        <taxon>Microascales</taxon>
        <taxon>Microascaceae</taxon>
        <taxon>Cephalotrichum</taxon>
    </lineage>
</organism>
<dbReference type="Pfam" id="PF25481">
    <property type="entry name" value="Nucleoprot-TPR"/>
    <property type="match status" value="1"/>
</dbReference>
<reference evidence="9" key="1">
    <citation type="submission" date="2018-03" db="EMBL/GenBank/DDBJ databases">
        <authorList>
            <person name="Guldener U."/>
        </authorList>
    </citation>
    <scope>NUCLEOTIDE SEQUENCE</scope>
</reference>
<evidence type="ECO:0000259" key="8">
    <source>
        <dbReference type="Pfam" id="PF25785"/>
    </source>
</evidence>
<feature type="compositionally biased region" description="Low complexity" evidence="5">
    <location>
        <begin position="1988"/>
        <end position="2000"/>
    </location>
</feature>
<dbReference type="EMBL" id="ONZQ02000011">
    <property type="protein sequence ID" value="SPO04746.1"/>
    <property type="molecule type" value="Genomic_DNA"/>
</dbReference>
<keyword evidence="2 4" id="KW-0175">Coiled coil</keyword>
<evidence type="ECO:0000259" key="7">
    <source>
        <dbReference type="Pfam" id="PF25481"/>
    </source>
</evidence>
<dbReference type="GO" id="GO:0006606">
    <property type="term" value="P:protein import into nucleus"/>
    <property type="evidence" value="ECO:0007669"/>
    <property type="project" value="InterPro"/>
</dbReference>
<evidence type="ECO:0000256" key="4">
    <source>
        <dbReference type="SAM" id="Coils"/>
    </source>
</evidence>
<feature type="domain" description="Nucleoprotein TPR/MPL1" evidence="7">
    <location>
        <begin position="179"/>
        <end position="256"/>
    </location>
</feature>
<sequence>MAVADLGYIAGHLGLEHDGLTSLATDPNLASLLKAVETKAHEFDDLYSEKLRVDIELENAVVGSEARCQSFKATAEKAMKEVEEVREKLKDEESTRQALENELQSVKSRSSESDSEIGTLKDRVESLQASNRTNMALLESRNARDEQLSDELAKQHQKNVQLTKEITGLQQTVQAAQGAANSAKYKAESLQQQLDLAQRSGEWFENELKTKTDEALKYRKEKGARIAELQRQNEEAKADIESLKRGEQQLRQRLDAAQSKADEALVKVQQQQEAFARTEESYKKELENQRRLVEMSDQLTRKHQARVQEMELEKERTKDNYENEIRRVRLDLERERQTVTELEERVQQLEGEVDELQARLQNDHVPISSAPQTPRANGSALGRAMSPFATPGSIRSKTTITATQAIDEVFKIKGQLAGEKRRNQQLSEELDQVLATLEAKAPQVNELQAENEALRSELGHMSELSEQSHEERDVAKRAARKAEAALSSALAESKIHRTQLRDLSTQIQMLVFNMHAREKGVGQLTEEEKYRLEQLSKGEVTEGALSDMSDTHQFITQKFVVFKDIKELQEKNQELLRVTRELAEQMESEEALAAKHKAAEDHKAVQRLEQELVNLNDEAHSLKTTMESYKAERDMFRRLLQQKANAGELASILGSDDDSQRPPLASIEQGHDDHEHVSAAALRQLEATFDNYRNEQDSIRQTMREQADRLSNEKNSLQGEVVKLSSQLTLASERYNMLHANYVALQGEQAELQKRSHILSEAAAKQDMRTQQVAEELVESRELLESTRNEAANLKAEKKLWKDIQDRLSKNNETLVEEKDRLSNLLASQQSLMNERDINESEARRKSQGRIDNLEAELEETKRKLTSEVEEGKKLQLRKEFDSREAQKRIDELTSNLGQVREELVGAKTTRDHLQARVDELTINLRNAEERVGRLQPRPTPRPGTAVEVEDNQQDHEQELQNLADEISDLKRDLDLTRSQLENARAQAERFRELSQSNEEALADVTASQEQAREEMDRIITEKDTRVNELERRVEELSSELSTTNSQLSTLRDSQGEVARRAEDEKRILEEEVKRLKDDVERHAGTARFYQQDLRAQAEIATKAHHDYEQELVKHAEAAKQVQSLRAEYNQLKSEAASYKAAAESAKVTLAQSESSWEERRQQLEKEVMELNARREDTNAQNKLLHQQMESVTAQISNLQQNRLQAYDEGQESAGPVADVDGLRELNGYLRREKEILEVQHDMRVSECKRLQQQLEYAQSQLDEARLKLDQERRSLAESGRSSLSHQEIVAKLNELNLYRESSATLRNELAQARSQIEEKNAKIEELGGKIQPLESQIEELKAEKSYLEEELKQIQEDRDRWQKRTEDILTKYGRVDAAELTQLKDTITELEAERDALKSAGEPLQARVAELEALIETERGNWQTTRQKLVDQFKERSRKLTGEKNDALQRAKELAAQLDAANDGLAASAQASAQQATASTSELEVSKQEKAELERQIAVYQQTIETLTQQASAEAAQAHAQAPVEAPAQPIAQDAGGQPSDDTATRELEQQLAVLNQDYEQVKNELESVNAQRAQAEAELEKLRSELETAISERDQALQSAHTRLETGEVGEVAEGASGLSDEARRALEEKVRDAEARAAEHEAKAQEVEAKIEQTIKQRSDKMRDALNNKLRTARTEMEEGFKAREEEFKRKKAEWEKEESEMRLKLEQERVIKAAEGGPESQPPATPATPSQQVPSTPTAAGTPGDLMHMSDADLRKLLTTNTTAKTIFSNNLKKRLEAESAKVRAELEATLKAEADVRVAQAREQGQMMEQKKATVKINMTENKFKAAQAKLGVVQQAAAETPERPVGEVWEVAQAAKPNSGPAMVRQGSGVGGMPGSPAAGPKGSPVPSAAPSVAPSAAPSVVEEKPAQRPNVPAKPPAPQPQATPQAQQAQPRPTPQSQQGQAQQTMLPNPFATPSTAGAVAPNPFAQQLPPQPQAQPQPQPQSQLPKFGQPSAQKPPQPQAAQAQAQAQAPQPAQQGRGQSSLPVMRGGHRGGRAGTYVPPGRGGAAAGERGRGRGRGGLNAAAGDFQPGNKRPRGDAEIGSGKRARGH</sequence>
<dbReference type="InterPro" id="IPR057577">
    <property type="entry name" value="Nucleoprot-TPR/MLP1_dom"/>
</dbReference>
<feature type="region of interest" description="Disordered" evidence="5">
    <location>
        <begin position="1674"/>
        <end position="1705"/>
    </location>
</feature>
<name>A0AAE8N1J6_9PEZI</name>
<feature type="domain" description="NUA/TPR/MLP1-2-like" evidence="8">
    <location>
        <begin position="479"/>
        <end position="591"/>
    </location>
</feature>
<feature type="region of interest" description="Disordered" evidence="5">
    <location>
        <begin position="1860"/>
        <end position="2096"/>
    </location>
</feature>
<feature type="coiled-coil region" evidence="4">
    <location>
        <begin position="1248"/>
        <end position="1401"/>
    </location>
</feature>
<evidence type="ECO:0000313" key="10">
    <source>
        <dbReference type="Proteomes" id="UP001187682"/>
    </source>
</evidence>
<dbReference type="Proteomes" id="UP001187682">
    <property type="component" value="Unassembled WGS sequence"/>
</dbReference>
<dbReference type="GO" id="GO:0006406">
    <property type="term" value="P:mRNA export from nucleus"/>
    <property type="evidence" value="ECO:0007669"/>
    <property type="project" value="TreeGrafter"/>
</dbReference>
<feature type="compositionally biased region" description="Low complexity" evidence="5">
    <location>
        <begin position="1929"/>
        <end position="1951"/>
    </location>
</feature>
<dbReference type="GO" id="GO:0017056">
    <property type="term" value="F:structural constituent of nuclear pore"/>
    <property type="evidence" value="ECO:0007669"/>
    <property type="project" value="TreeGrafter"/>
</dbReference>
<evidence type="ECO:0000259" key="6">
    <source>
        <dbReference type="Pfam" id="PF07926"/>
    </source>
</evidence>
<dbReference type="PANTHER" id="PTHR18898">
    <property type="entry name" value="NUCLEOPROTEIN TPR-RELATED"/>
    <property type="match status" value="1"/>
</dbReference>
<evidence type="ECO:0000256" key="5">
    <source>
        <dbReference type="SAM" id="MobiDB-lite"/>
    </source>
</evidence>
<keyword evidence="10" id="KW-1185">Reference proteome</keyword>
<dbReference type="InterPro" id="IPR057974">
    <property type="entry name" value="NUA/TPR/MLP1-2-like_dom"/>
</dbReference>
<feature type="region of interest" description="Disordered" evidence="5">
    <location>
        <begin position="88"/>
        <end position="120"/>
    </location>
</feature>
<protein>
    <submittedName>
        <fullName evidence="9">Related to myosin-like protein</fullName>
    </submittedName>
</protein>
<dbReference type="InterPro" id="IPR012929">
    <property type="entry name" value="Nucleoprot-TPR/MLP1-2_dom"/>
</dbReference>
<dbReference type="Gene3D" id="1.10.287.1490">
    <property type="match status" value="1"/>
</dbReference>
<accession>A0AAE8N1J6</accession>
<feature type="domain" description="Nucleoprotein TPR/MLP1-2" evidence="6">
    <location>
        <begin position="1064"/>
        <end position="1192"/>
    </location>
</feature>
<feature type="coiled-coil region" evidence="4">
    <location>
        <begin position="1431"/>
        <end position="1511"/>
    </location>
</feature>
<feature type="region of interest" description="Disordered" evidence="5">
    <location>
        <begin position="366"/>
        <end position="393"/>
    </location>
</feature>
<feature type="coiled-coil region" evidence="4">
    <location>
        <begin position="682"/>
        <end position="727"/>
    </location>
</feature>